<dbReference type="Proteomes" id="UP001501116">
    <property type="component" value="Unassembled WGS sequence"/>
</dbReference>
<dbReference type="PROSITE" id="PS51257">
    <property type="entry name" value="PROKAR_LIPOPROTEIN"/>
    <property type="match status" value="1"/>
</dbReference>
<keyword evidence="2" id="KW-0732">Signal</keyword>
<feature type="domain" description="DUF4232" evidence="3">
    <location>
        <begin position="126"/>
        <end position="225"/>
    </location>
</feature>
<proteinExistence type="predicted"/>
<feature type="compositionally biased region" description="Polar residues" evidence="1">
    <location>
        <begin position="114"/>
        <end position="125"/>
    </location>
</feature>
<feature type="compositionally biased region" description="Low complexity" evidence="1">
    <location>
        <begin position="65"/>
        <end position="84"/>
    </location>
</feature>
<sequence length="241" mass="24345">MNVKGIISGTAVRRGATAVVALAAAVGALGACSAEQTGGTAQANPTAGAGAGLGAAPVNTPDTVPADPAADAAEAADAPDAPQGSAGGQGAAMDAKGTRGHGGFKTPECKKLKVSTSQPRKLNGSDSQWQLPIMLTNQGGTACVVRGFPGVRLDGADGTSWDMRRTTEAKKPMTLAPGQHTSANLTYLVDDTPGGWKIAKMAVTPPHTYNTQILDWPVGRALVKQDGATHPGTYISPIQVR</sequence>
<reference evidence="4 5" key="1">
    <citation type="journal article" date="2019" name="Int. J. Syst. Evol. Microbiol.">
        <title>The Global Catalogue of Microorganisms (GCM) 10K type strain sequencing project: providing services to taxonomists for standard genome sequencing and annotation.</title>
        <authorList>
            <consortium name="The Broad Institute Genomics Platform"/>
            <consortium name="The Broad Institute Genome Sequencing Center for Infectious Disease"/>
            <person name="Wu L."/>
            <person name="Ma J."/>
        </authorList>
    </citation>
    <scope>NUCLEOTIDE SEQUENCE [LARGE SCALE GENOMIC DNA]</scope>
    <source>
        <strain evidence="4 5">JCM 14545</strain>
    </source>
</reference>
<gene>
    <name evidence="4" type="ORF">GCM10009754_14780</name>
</gene>
<dbReference type="RefSeq" id="WP_344414860.1">
    <property type="nucleotide sequence ID" value="NZ_BAAANN010000004.1"/>
</dbReference>
<organism evidence="4 5">
    <name type="scientific">Amycolatopsis minnesotensis</name>
    <dbReference type="NCBI Taxonomy" id="337894"/>
    <lineage>
        <taxon>Bacteria</taxon>
        <taxon>Bacillati</taxon>
        <taxon>Actinomycetota</taxon>
        <taxon>Actinomycetes</taxon>
        <taxon>Pseudonocardiales</taxon>
        <taxon>Pseudonocardiaceae</taxon>
        <taxon>Amycolatopsis</taxon>
    </lineage>
</organism>
<comment type="caution">
    <text evidence="4">The sequence shown here is derived from an EMBL/GenBank/DDBJ whole genome shotgun (WGS) entry which is preliminary data.</text>
</comment>
<name>A0ABN2QAC5_9PSEU</name>
<protein>
    <recommendedName>
        <fullName evidence="3">DUF4232 domain-containing protein</fullName>
    </recommendedName>
</protein>
<feature type="signal peptide" evidence="2">
    <location>
        <begin position="1"/>
        <end position="33"/>
    </location>
</feature>
<dbReference type="Pfam" id="PF14016">
    <property type="entry name" value="DUF4232"/>
    <property type="match status" value="1"/>
</dbReference>
<feature type="region of interest" description="Disordered" evidence="1">
    <location>
        <begin position="52"/>
        <end position="125"/>
    </location>
</feature>
<evidence type="ECO:0000256" key="2">
    <source>
        <dbReference type="SAM" id="SignalP"/>
    </source>
</evidence>
<evidence type="ECO:0000259" key="3">
    <source>
        <dbReference type="Pfam" id="PF14016"/>
    </source>
</evidence>
<keyword evidence="5" id="KW-1185">Reference proteome</keyword>
<feature type="chain" id="PRO_5046886168" description="DUF4232 domain-containing protein" evidence="2">
    <location>
        <begin position="34"/>
        <end position="241"/>
    </location>
</feature>
<evidence type="ECO:0000313" key="4">
    <source>
        <dbReference type="EMBL" id="GAA1947587.1"/>
    </source>
</evidence>
<accession>A0ABN2QAC5</accession>
<evidence type="ECO:0000313" key="5">
    <source>
        <dbReference type="Proteomes" id="UP001501116"/>
    </source>
</evidence>
<evidence type="ECO:0000256" key="1">
    <source>
        <dbReference type="SAM" id="MobiDB-lite"/>
    </source>
</evidence>
<dbReference type="EMBL" id="BAAANN010000004">
    <property type="protein sequence ID" value="GAA1947587.1"/>
    <property type="molecule type" value="Genomic_DNA"/>
</dbReference>
<dbReference type="InterPro" id="IPR025326">
    <property type="entry name" value="DUF4232"/>
</dbReference>